<keyword evidence="2" id="KW-0808">Transferase</keyword>
<evidence type="ECO:0000313" key="2">
    <source>
        <dbReference type="EMBL" id="TCI08535.1"/>
    </source>
</evidence>
<dbReference type="CDD" id="cd02440">
    <property type="entry name" value="AdoMet_MTases"/>
    <property type="match status" value="1"/>
</dbReference>
<sequence>MAMEVSREECLAFFREHGGTPEVYFSDHFERFRKTFHEFDGDWKGGRRVLDIGAHWLHQALIWSRGGYAITAVEFPALFLEENVRRAASAANIRLLGCADLGSATDLSALPDDSADVVLFTEILEHITFNPIAFWKQIYRILAPGGRIIVTTPNYYSWRGRAWRPLRFLAGRGGGLPVEDVIGVGNYAHHWKEYSLGEVKRYFGLLSPDFVVAKAKRVPTYQRSRVGWKRAVQTVMDVMPLTRPNMHVEIALPQKRQGIVAVASY</sequence>
<protein>
    <submittedName>
        <fullName evidence="2">Class I SAM-dependent methyltransferase</fullName>
    </submittedName>
</protein>
<dbReference type="AlphaFoldDB" id="A0A4R0YQZ7"/>
<keyword evidence="2" id="KW-0489">Methyltransferase</keyword>
<comment type="caution">
    <text evidence="2">The sequence shown here is derived from an EMBL/GenBank/DDBJ whole genome shotgun (WGS) entry which is preliminary data.</text>
</comment>
<accession>A0A4R0YQZ7</accession>
<dbReference type="SUPFAM" id="SSF53335">
    <property type="entry name" value="S-adenosyl-L-methionine-dependent methyltransferases"/>
    <property type="match status" value="1"/>
</dbReference>
<dbReference type="InterPro" id="IPR013216">
    <property type="entry name" value="Methyltransf_11"/>
</dbReference>
<dbReference type="Pfam" id="PF08241">
    <property type="entry name" value="Methyltransf_11"/>
    <property type="match status" value="1"/>
</dbReference>
<dbReference type="InterPro" id="IPR029063">
    <property type="entry name" value="SAM-dependent_MTases_sf"/>
</dbReference>
<dbReference type="GO" id="GO:0008757">
    <property type="term" value="F:S-adenosylmethionine-dependent methyltransferase activity"/>
    <property type="evidence" value="ECO:0007669"/>
    <property type="project" value="InterPro"/>
</dbReference>
<gene>
    <name evidence="2" type="ORF">EZM97_28385</name>
</gene>
<feature type="domain" description="Methyltransferase type 11" evidence="1">
    <location>
        <begin position="50"/>
        <end position="150"/>
    </location>
</feature>
<dbReference type="EMBL" id="SJTG01000004">
    <property type="protein sequence ID" value="TCI08535.1"/>
    <property type="molecule type" value="Genomic_DNA"/>
</dbReference>
<evidence type="ECO:0000313" key="3">
    <source>
        <dbReference type="Proteomes" id="UP000291822"/>
    </source>
</evidence>
<organism evidence="2 3">
    <name type="scientific">Dyella soli</name>
    <dbReference type="NCBI Taxonomy" id="522319"/>
    <lineage>
        <taxon>Bacteria</taxon>
        <taxon>Pseudomonadati</taxon>
        <taxon>Pseudomonadota</taxon>
        <taxon>Gammaproteobacteria</taxon>
        <taxon>Lysobacterales</taxon>
        <taxon>Rhodanobacteraceae</taxon>
        <taxon>Dyella</taxon>
    </lineage>
</organism>
<reference evidence="2 3" key="1">
    <citation type="submission" date="2019-02" db="EMBL/GenBank/DDBJ databases">
        <title>Dyella amyloliquefaciens sp. nov., isolated from forest soil.</title>
        <authorList>
            <person name="Gao Z.-H."/>
            <person name="Qiu L.-H."/>
        </authorList>
    </citation>
    <scope>NUCLEOTIDE SEQUENCE [LARGE SCALE GENOMIC DNA]</scope>
    <source>
        <strain evidence="2 3">KACC 12747</strain>
    </source>
</reference>
<keyword evidence="3" id="KW-1185">Reference proteome</keyword>
<dbReference type="Proteomes" id="UP000291822">
    <property type="component" value="Unassembled WGS sequence"/>
</dbReference>
<dbReference type="RefSeq" id="WP_131153012.1">
    <property type="nucleotide sequence ID" value="NZ_SJTG01000004.1"/>
</dbReference>
<dbReference type="GO" id="GO:0032259">
    <property type="term" value="P:methylation"/>
    <property type="evidence" value="ECO:0007669"/>
    <property type="project" value="UniProtKB-KW"/>
</dbReference>
<name>A0A4R0YQZ7_9GAMM</name>
<dbReference type="Gene3D" id="3.40.50.150">
    <property type="entry name" value="Vaccinia Virus protein VP39"/>
    <property type="match status" value="1"/>
</dbReference>
<proteinExistence type="predicted"/>
<evidence type="ECO:0000259" key="1">
    <source>
        <dbReference type="Pfam" id="PF08241"/>
    </source>
</evidence>